<dbReference type="GO" id="GO:0019288">
    <property type="term" value="P:isopentenyl diphosphate biosynthetic process, methylerythritol 4-phosphate pathway"/>
    <property type="evidence" value="ECO:0007669"/>
    <property type="project" value="UniProtKB-UniRule"/>
</dbReference>
<dbReference type="Gene3D" id="3.90.550.10">
    <property type="entry name" value="Spore Coat Polysaccharide Biosynthesis Protein SpsA, Chain A"/>
    <property type="match status" value="1"/>
</dbReference>
<comment type="pathway">
    <text evidence="4 14">Isoprenoid biosynthesis; isopentenyl diphosphate biosynthesis via DXP pathway; isopentenyl diphosphate from 1-deoxy-D-xylulose 5-phosphate: step 4/6.</text>
</comment>
<dbReference type="GO" id="GO:0050518">
    <property type="term" value="F:2-C-methyl-D-erythritol 4-phosphate cytidylyltransferase activity"/>
    <property type="evidence" value="ECO:0007669"/>
    <property type="project" value="UniProtKB-UniRule"/>
</dbReference>
<keyword evidence="8 14" id="KW-0808">Transferase</keyword>
<dbReference type="CDD" id="cd02516">
    <property type="entry name" value="CDP-ME_synthetase"/>
    <property type="match status" value="1"/>
</dbReference>
<feature type="site" description="Positions MEP for the nucleophilic attack" evidence="14">
    <location>
        <position position="208"/>
    </location>
</feature>
<dbReference type="InterPro" id="IPR034683">
    <property type="entry name" value="IspD/TarI"/>
</dbReference>
<dbReference type="NCBIfam" id="TIGR00453">
    <property type="entry name" value="ispD"/>
    <property type="match status" value="1"/>
</dbReference>
<dbReference type="GO" id="GO:0016114">
    <property type="term" value="P:terpenoid biosynthetic process"/>
    <property type="evidence" value="ECO:0007669"/>
    <property type="project" value="InterPro"/>
</dbReference>
<comment type="pathway">
    <text evidence="5 14">Isoprenoid biosynthesis; isopentenyl diphosphate biosynthesis via DXP pathway; isopentenyl diphosphate from 1-deoxy-D-xylulose 5-phosphate: step 2/6.</text>
</comment>
<feature type="binding site" evidence="14">
    <location>
        <begin position="359"/>
        <end position="362"/>
    </location>
    <ligand>
        <name>4-CDP-2-C-methyl-D-erythritol 2-phosphate</name>
        <dbReference type="ChEBI" id="CHEBI:57919"/>
    </ligand>
</feature>
<evidence type="ECO:0000256" key="2">
    <source>
        <dbReference type="ARBA" id="ARBA00001282"/>
    </source>
</evidence>
<evidence type="ECO:0000256" key="9">
    <source>
        <dbReference type="ARBA" id="ARBA00022695"/>
    </source>
</evidence>
<dbReference type="EMBL" id="JABFCX010000002">
    <property type="protein sequence ID" value="NNU14815.1"/>
    <property type="molecule type" value="Genomic_DNA"/>
</dbReference>
<comment type="similarity">
    <text evidence="7">Belongs to the IspD/TarI cytidylyltransferase family. IspD subfamily.</text>
</comment>
<dbReference type="AlphaFoldDB" id="A0A7Y3RIP3"/>
<evidence type="ECO:0000313" key="17">
    <source>
        <dbReference type="Proteomes" id="UP000536835"/>
    </source>
</evidence>
<comment type="catalytic activity">
    <reaction evidence="2 14">
        <text>2-C-methyl-D-erythritol 4-phosphate + CTP + H(+) = 4-CDP-2-C-methyl-D-erythritol + diphosphate</text>
        <dbReference type="Rhea" id="RHEA:13429"/>
        <dbReference type="ChEBI" id="CHEBI:15378"/>
        <dbReference type="ChEBI" id="CHEBI:33019"/>
        <dbReference type="ChEBI" id="CHEBI:37563"/>
        <dbReference type="ChEBI" id="CHEBI:57823"/>
        <dbReference type="ChEBI" id="CHEBI:58262"/>
        <dbReference type="EC" id="2.7.7.60"/>
    </reaction>
</comment>
<comment type="caution">
    <text evidence="16">The sequence shown here is derived from an EMBL/GenBank/DDBJ whole genome shotgun (WGS) entry which is preliminary data.</text>
</comment>
<feature type="site" description="Transition state stabilizer" evidence="14">
    <location>
        <position position="261"/>
    </location>
</feature>
<evidence type="ECO:0000256" key="14">
    <source>
        <dbReference type="HAMAP-Rule" id="MF_01520"/>
    </source>
</evidence>
<keyword evidence="12 14" id="KW-0456">Lyase</keyword>
<keyword evidence="13 14" id="KW-0511">Multifunctional enzyme</keyword>
<feature type="binding site" evidence="14">
    <location>
        <position position="369"/>
    </location>
    <ligand>
        <name>4-CDP-2-C-methyl-D-erythritol 2-phosphate</name>
        <dbReference type="ChEBI" id="CHEBI:57919"/>
    </ligand>
</feature>
<comment type="similarity">
    <text evidence="6">Belongs to the IspF family.</text>
</comment>
<feature type="binding site" evidence="14">
    <location>
        <position position="366"/>
    </location>
    <ligand>
        <name>4-CDP-2-C-methyl-D-erythritol 2-phosphate</name>
        <dbReference type="ChEBI" id="CHEBI:57919"/>
    </ligand>
</feature>
<organism evidence="16 17">
    <name type="scientific">Parvularcula mediterranea</name>
    <dbReference type="NCBI Taxonomy" id="2732508"/>
    <lineage>
        <taxon>Bacteria</taxon>
        <taxon>Pseudomonadati</taxon>
        <taxon>Pseudomonadota</taxon>
        <taxon>Alphaproteobacteria</taxon>
        <taxon>Parvularculales</taxon>
        <taxon>Parvularculaceae</taxon>
        <taxon>Parvularcula</taxon>
    </lineage>
</organism>
<comment type="cofactor">
    <cofactor evidence="3 14">
        <name>a divalent metal cation</name>
        <dbReference type="ChEBI" id="CHEBI:60240"/>
    </cofactor>
</comment>
<comment type="similarity">
    <text evidence="14">In the N-terminal section; belongs to the IspD/TarI cytidylyltransferase family. IspD subfamily.</text>
</comment>
<feature type="binding site" evidence="14">
    <location>
        <position position="235"/>
    </location>
    <ligand>
        <name>a divalent metal cation</name>
        <dbReference type="ChEBI" id="CHEBI:60240"/>
    </ligand>
</feature>
<dbReference type="Gene3D" id="3.30.1330.50">
    <property type="entry name" value="2-C-methyl-D-erythritol 2,4-cyclodiphosphate synthase"/>
    <property type="match status" value="1"/>
</dbReference>
<reference evidence="16 17" key="1">
    <citation type="submission" date="2020-05" db="EMBL/GenBank/DDBJ databases">
        <title>Parvularcula mediterraneae sp. nov., isolated from polypropylene straw from shallow seawater of the seashore of Laganas in Zakynthos island, Greece.</title>
        <authorList>
            <person name="Szabo I."/>
            <person name="Al-Omari J."/>
            <person name="Rado J."/>
            <person name="Szerdahelyi G.S."/>
        </authorList>
    </citation>
    <scope>NUCLEOTIDE SEQUENCE [LARGE SCALE GENOMIC DNA]</scope>
    <source>
        <strain evidence="16 17">ZS-1/3</strain>
    </source>
</reference>
<evidence type="ECO:0000256" key="13">
    <source>
        <dbReference type="ARBA" id="ARBA00023268"/>
    </source>
</evidence>
<dbReference type="Proteomes" id="UP000536835">
    <property type="component" value="Unassembled WGS sequence"/>
</dbReference>
<dbReference type="InterPro" id="IPR029044">
    <property type="entry name" value="Nucleotide-diphossugar_trans"/>
</dbReference>
<feature type="binding site" evidence="14">
    <location>
        <begin position="235"/>
        <end position="237"/>
    </location>
    <ligand>
        <name>4-CDP-2-C-methyl-D-erythritol 2-phosphate</name>
        <dbReference type="ChEBI" id="CHEBI:57919"/>
    </ligand>
</feature>
<gene>
    <name evidence="14" type="primary">ispDF</name>
    <name evidence="16" type="ORF">HK107_00580</name>
</gene>
<dbReference type="RefSeq" id="WP_173195775.1">
    <property type="nucleotide sequence ID" value="NZ_JABFCX010000002.1"/>
</dbReference>
<evidence type="ECO:0000256" key="12">
    <source>
        <dbReference type="ARBA" id="ARBA00023239"/>
    </source>
</evidence>
<dbReference type="SUPFAM" id="SSF69765">
    <property type="entry name" value="IpsF-like"/>
    <property type="match status" value="1"/>
</dbReference>
<feature type="site" description="Transition state stabilizer" evidence="14">
    <location>
        <position position="15"/>
    </location>
</feature>
<dbReference type="InterPro" id="IPR018294">
    <property type="entry name" value="ISPD_synthase_CS"/>
</dbReference>
<feature type="region of interest" description="2-C-methyl-D-erythritol 4-phosphate cytidylyltransferase" evidence="14">
    <location>
        <begin position="1"/>
        <end position="228"/>
    </location>
</feature>
<evidence type="ECO:0000256" key="6">
    <source>
        <dbReference type="ARBA" id="ARBA00008480"/>
    </source>
</evidence>
<dbReference type="NCBIfam" id="NF006899">
    <property type="entry name" value="PRK09382.1"/>
    <property type="match status" value="1"/>
</dbReference>
<evidence type="ECO:0000256" key="4">
    <source>
        <dbReference type="ARBA" id="ARBA00004709"/>
    </source>
</evidence>
<dbReference type="PANTHER" id="PTHR43181">
    <property type="entry name" value="2-C-METHYL-D-ERYTHRITOL 2,4-CYCLODIPHOSPHATE SYNTHASE, CHLOROPLASTIC"/>
    <property type="match status" value="1"/>
</dbReference>
<evidence type="ECO:0000256" key="7">
    <source>
        <dbReference type="ARBA" id="ARBA00009789"/>
    </source>
</evidence>
<protein>
    <recommendedName>
        <fullName evidence="14">Bifunctional enzyme IspD/IspF</fullName>
    </recommendedName>
    <domain>
        <recommendedName>
            <fullName evidence="14">2-C-methyl-D-erythritol 4-phosphate cytidylyltransferase</fullName>
            <ecNumber evidence="14">2.7.7.60</ecNumber>
        </recommendedName>
        <alternativeName>
            <fullName evidence="14">4-diphosphocytidyl-2C-methyl-D-erythritol synthase</fullName>
        </alternativeName>
        <alternativeName>
            <fullName evidence="14">MEP cytidylyltransferase</fullName>
            <shortName evidence="14">MCT</shortName>
        </alternativeName>
    </domain>
    <domain>
        <recommendedName>
            <fullName evidence="14">2-C-methyl-D-erythritol 2,4-cyclodiphosphate synthase</fullName>
            <shortName evidence="14">MECDP-synthase</shortName>
            <shortName evidence="14">MECPP-synthase</shortName>
            <shortName evidence="14">MECPS</shortName>
            <ecNumber evidence="14">4.6.1.12</ecNumber>
        </recommendedName>
    </domain>
</protein>
<keyword evidence="17" id="KW-1185">Reference proteome</keyword>
<dbReference type="HAMAP" id="MF_00108">
    <property type="entry name" value="IspD"/>
    <property type="match status" value="1"/>
</dbReference>
<sequence length="385" mass="40865">MKSVALIVAAGKGLRAGGEIPKQYQELGGEPVLRRTLRAFAQHPAVSAVLCVIGEGHEELFAAAAEGLEGVLPPVRGGAERQSSVLRGLKALEGEGADIVLIHDGARPLVSARVIDDVISAASEKGGAIAALPLADTLKREKDGGTIEETVPRAGLWRAQTPQGFRYSDIHDVHRQYAEREDMTDDASLFEAAGRDVALVEDDPSNIKITRPKDFVLAARLLESAMETRTGSGFDVHAFEEGDHVTLCGVRIPHTHKLKGHSDADVGMHALTDAIYGALADGDIGQHFPPSDEQWRGAKSHVFLNHAAELVKKRGGKIIHCDITIMCEAPKVGPHREAMRAALAEIMGIDLSRVAVKATTTEKLGFTGRGEGIAAQAVASVALPA</sequence>
<feature type="site" description="Positions MEP for the nucleophilic attack" evidence="14">
    <location>
        <position position="153"/>
    </location>
</feature>
<comment type="function">
    <text evidence="14">Bifunctional enzyme that catalyzes the formation of 4-diphosphocytidyl-2-C-methyl-D-erythritol from CTP and 2-C-methyl-D-erythritol 4-phosphate (MEP) (IspD), and catalyzes the conversion of 4-diphosphocytidyl-2-C-methyl-D-erythritol 2-phosphate (CDP-ME2P) to 2-C-methyl-D-erythritol 2,4-cyclodiphosphate (ME-CPP) with a corresponding release of cytidine 5-monophosphate (CMP) (IspF).</text>
</comment>
<dbReference type="InterPro" id="IPR026596">
    <property type="entry name" value="IspD/F"/>
</dbReference>
<dbReference type="GO" id="GO:0046872">
    <property type="term" value="F:metal ion binding"/>
    <property type="evidence" value="ECO:0007669"/>
    <property type="project" value="UniProtKB-KW"/>
</dbReference>
<evidence type="ECO:0000256" key="8">
    <source>
        <dbReference type="ARBA" id="ARBA00022679"/>
    </source>
</evidence>
<feature type="binding site" evidence="14">
    <location>
        <position position="237"/>
    </location>
    <ligand>
        <name>a divalent metal cation</name>
        <dbReference type="ChEBI" id="CHEBI:60240"/>
    </ligand>
</feature>
<feature type="site" description="Transition state stabilizer" evidence="14">
    <location>
        <position position="360"/>
    </location>
</feature>
<keyword evidence="11 14" id="KW-0414">Isoprene biosynthesis</keyword>
<evidence type="ECO:0000256" key="1">
    <source>
        <dbReference type="ARBA" id="ARBA00000200"/>
    </source>
</evidence>
<name>A0A7Y3RIP3_9PROT</name>
<feature type="region of interest" description="2-C-methyl-D-erythritol 2,4-cyclodiphosphate synthase" evidence="14">
    <location>
        <begin position="229"/>
        <end position="385"/>
    </location>
</feature>
<evidence type="ECO:0000256" key="11">
    <source>
        <dbReference type="ARBA" id="ARBA00023229"/>
    </source>
</evidence>
<dbReference type="InterPro" id="IPR020555">
    <property type="entry name" value="MECDP_synthase_CS"/>
</dbReference>
<dbReference type="GO" id="GO:0008685">
    <property type="term" value="F:2-C-methyl-D-erythritol 2,4-cyclodiphosphate synthase activity"/>
    <property type="evidence" value="ECO:0007669"/>
    <property type="project" value="UniProtKB-UniRule"/>
</dbReference>
<dbReference type="InterPro" id="IPR036571">
    <property type="entry name" value="MECDP_synthase_sf"/>
</dbReference>
<dbReference type="HAMAP" id="MF_01520">
    <property type="entry name" value="IspDF"/>
    <property type="match status" value="1"/>
</dbReference>
<evidence type="ECO:0000313" key="16">
    <source>
        <dbReference type="EMBL" id="NNU14815.1"/>
    </source>
</evidence>
<dbReference type="NCBIfam" id="TIGR00151">
    <property type="entry name" value="ispF"/>
    <property type="match status" value="1"/>
</dbReference>
<dbReference type="Pfam" id="PF02542">
    <property type="entry name" value="YgbB"/>
    <property type="match status" value="1"/>
</dbReference>
<dbReference type="PANTHER" id="PTHR43181:SF1">
    <property type="entry name" value="2-C-METHYL-D-ERYTHRITOL 2,4-CYCLODIPHOSPHATE SYNTHASE, CHLOROPLASTIC"/>
    <property type="match status" value="1"/>
</dbReference>
<dbReference type="Pfam" id="PF01128">
    <property type="entry name" value="IspD"/>
    <property type="match status" value="1"/>
</dbReference>
<dbReference type="EC" id="4.6.1.12" evidence="14"/>
<dbReference type="EC" id="2.7.7.60" evidence="14"/>
<comment type="similarity">
    <text evidence="14">In the C-terminal section; belongs to the IspF family.</text>
</comment>
<feature type="binding site" evidence="14">
    <location>
        <begin position="261"/>
        <end position="262"/>
    </location>
    <ligand>
        <name>4-CDP-2-C-methyl-D-erythritol 2-phosphate</name>
        <dbReference type="ChEBI" id="CHEBI:57919"/>
    </ligand>
</feature>
<evidence type="ECO:0000256" key="5">
    <source>
        <dbReference type="ARBA" id="ARBA00004787"/>
    </source>
</evidence>
<feature type="binding site" evidence="14">
    <location>
        <begin position="283"/>
        <end position="285"/>
    </location>
    <ligand>
        <name>4-CDP-2-C-methyl-D-erythritol 2-phosphate</name>
        <dbReference type="ChEBI" id="CHEBI:57919"/>
    </ligand>
</feature>
<dbReference type="InterPro" id="IPR001228">
    <property type="entry name" value="IspD"/>
</dbReference>
<dbReference type="CDD" id="cd00554">
    <property type="entry name" value="MECDP_synthase"/>
    <property type="match status" value="1"/>
</dbReference>
<keyword evidence="9 14" id="KW-0548">Nucleotidyltransferase</keyword>
<comment type="caution">
    <text evidence="14">Lacks conserved residue(s) required for the propagation of feature annotation.</text>
</comment>
<dbReference type="PROSITE" id="PS01295">
    <property type="entry name" value="ISPD"/>
    <property type="match status" value="1"/>
</dbReference>
<dbReference type="PROSITE" id="PS01350">
    <property type="entry name" value="ISPF"/>
    <property type="match status" value="1"/>
</dbReference>
<evidence type="ECO:0000256" key="3">
    <source>
        <dbReference type="ARBA" id="ARBA00001968"/>
    </source>
</evidence>
<evidence type="ECO:0000256" key="10">
    <source>
        <dbReference type="ARBA" id="ARBA00022723"/>
    </source>
</evidence>
<evidence type="ECO:0000259" key="15">
    <source>
        <dbReference type="Pfam" id="PF02542"/>
    </source>
</evidence>
<comment type="catalytic activity">
    <reaction evidence="1 14">
        <text>4-CDP-2-C-methyl-D-erythritol 2-phosphate = 2-C-methyl-D-erythritol 2,4-cyclic diphosphate + CMP</text>
        <dbReference type="Rhea" id="RHEA:23864"/>
        <dbReference type="ChEBI" id="CHEBI:57919"/>
        <dbReference type="ChEBI" id="CHEBI:58483"/>
        <dbReference type="ChEBI" id="CHEBI:60377"/>
        <dbReference type="EC" id="4.6.1.12"/>
    </reaction>
</comment>
<dbReference type="SUPFAM" id="SSF53448">
    <property type="entry name" value="Nucleotide-diphospho-sugar transferases"/>
    <property type="match status" value="1"/>
</dbReference>
<proteinExistence type="inferred from homology"/>
<dbReference type="FunFam" id="3.90.550.10:FF:000003">
    <property type="entry name" value="2-C-methyl-D-erythritol 4-phosphate cytidylyltransferase"/>
    <property type="match status" value="1"/>
</dbReference>
<feature type="site" description="Transition state stabilizer" evidence="14">
    <location>
        <position position="22"/>
    </location>
</feature>
<dbReference type="UniPathway" id="UPA00056">
    <property type="reaction ID" value="UER00093"/>
</dbReference>
<accession>A0A7Y3RIP3</accession>
<keyword evidence="10 14" id="KW-0479">Metal-binding</keyword>
<dbReference type="InterPro" id="IPR003526">
    <property type="entry name" value="MECDP_synthase"/>
</dbReference>
<feature type="binding site" evidence="14">
    <location>
        <position position="269"/>
    </location>
    <ligand>
        <name>a divalent metal cation</name>
        <dbReference type="ChEBI" id="CHEBI:60240"/>
    </ligand>
</feature>
<dbReference type="HAMAP" id="MF_00107">
    <property type="entry name" value="IspF"/>
    <property type="match status" value="1"/>
</dbReference>
<feature type="domain" description="2-C-methyl-D-erythritol 2,4-cyclodiphosphate synthase" evidence="15">
    <location>
        <begin position="229"/>
        <end position="381"/>
    </location>
</feature>